<name>C9ZNF3_TRYB9</name>
<dbReference type="AlphaFoldDB" id="C9ZNF3"/>
<dbReference type="EMBL" id="FN554968">
    <property type="protein sequence ID" value="CBH10931.1"/>
    <property type="molecule type" value="Genomic_DNA"/>
</dbReference>
<dbReference type="Proteomes" id="UP000002316">
    <property type="component" value="Chromosome 5"/>
</dbReference>
<dbReference type="GeneID" id="23861693"/>
<accession>C9ZNF3</accession>
<dbReference type="KEGG" id="tbg:TbgDal_V690"/>
<organism evidence="1">
    <name type="scientific">Trypanosoma brucei gambiense (strain MHOM/CI/86/DAL972)</name>
    <dbReference type="NCBI Taxonomy" id="679716"/>
    <lineage>
        <taxon>Eukaryota</taxon>
        <taxon>Discoba</taxon>
        <taxon>Euglenozoa</taxon>
        <taxon>Kinetoplastea</taxon>
        <taxon>Metakinetoplastina</taxon>
        <taxon>Trypanosomatida</taxon>
        <taxon>Trypanosomatidae</taxon>
        <taxon>Trypanosoma</taxon>
    </lineage>
</organism>
<proteinExistence type="predicted"/>
<reference evidence="1" key="1">
    <citation type="submission" date="2009-09" db="EMBL/GenBank/DDBJ databases">
        <title>The genome sequence of Trypanosoma brucei gambiense: the cause of Human African trypanosomasis.</title>
        <authorList>
            <person name="Jackson A.P."/>
            <person name="Sanders M."/>
            <person name="Berry A."/>
            <person name="McQuillan J."/>
            <person name="Aslett M.A."/>
            <person name="Quail M.A."/>
            <person name="Macleod A."/>
            <person name="Melville S.E."/>
            <person name="Gibson W."/>
            <person name="Barry J.D."/>
            <person name="Berriman M."/>
            <person name="Hertz-Fowler C."/>
        </authorList>
    </citation>
    <scope>NUCLEOTIDE SEQUENCE</scope>
    <source>
        <strain evidence="1">Dal 972 clone 1</strain>
    </source>
</reference>
<evidence type="ECO:0000313" key="1">
    <source>
        <dbReference type="EMBL" id="CBH10931.1"/>
    </source>
</evidence>
<sequence>MLDGMDLLPSLDHVVPLPTLPLAPPSGLSLFARLEDKCESISRLLSHLLRGLPILLHLSTPQIAPRRIVTRDPIFVVMGTILCTQLKNCSGDVSVMYSTSPSNVRIFSSGRKPLSTKLFFNR</sequence>
<dbReference type="RefSeq" id="XP_011773218.1">
    <property type="nucleotide sequence ID" value="XM_011774916.1"/>
</dbReference>
<gene>
    <name evidence="1" type="ORF">TbgDal_V690</name>
</gene>
<protein>
    <submittedName>
        <fullName evidence="1">Uncharacterized protein</fullName>
    </submittedName>
</protein>